<organism evidence="1 2">
    <name type="scientific">Seiridium cardinale</name>
    <dbReference type="NCBI Taxonomy" id="138064"/>
    <lineage>
        <taxon>Eukaryota</taxon>
        <taxon>Fungi</taxon>
        <taxon>Dikarya</taxon>
        <taxon>Ascomycota</taxon>
        <taxon>Pezizomycotina</taxon>
        <taxon>Sordariomycetes</taxon>
        <taxon>Xylariomycetidae</taxon>
        <taxon>Amphisphaeriales</taxon>
        <taxon>Sporocadaceae</taxon>
        <taxon>Seiridium</taxon>
    </lineage>
</organism>
<sequence>MLSRHCFFEGNISVRTTKKHSFSISRFSSNTSRSHTQPTSSPPLSINLASAAGSGIAPAWDRGLVVGRAQAAFTAATATTSTMAASAAFSTIAAAAAATEATSPVAAITGRNNQGSESNMPLLQLQHQHQHRRPQELGGTAQEDGWVAGSAEPTITLRRYDPLFLMR</sequence>
<proteinExistence type="predicted"/>
<accession>A0ABR2X8Y3</accession>
<dbReference type="EMBL" id="JARVKM010000099">
    <property type="protein sequence ID" value="KAK9770185.1"/>
    <property type="molecule type" value="Genomic_DNA"/>
</dbReference>
<name>A0ABR2X8Y3_9PEZI</name>
<gene>
    <name evidence="1" type="ORF">SCAR479_13150</name>
</gene>
<evidence type="ECO:0000313" key="1">
    <source>
        <dbReference type="EMBL" id="KAK9770185.1"/>
    </source>
</evidence>
<comment type="caution">
    <text evidence="1">The sequence shown here is derived from an EMBL/GenBank/DDBJ whole genome shotgun (WGS) entry which is preliminary data.</text>
</comment>
<dbReference type="Proteomes" id="UP001465668">
    <property type="component" value="Unassembled WGS sequence"/>
</dbReference>
<keyword evidence="2" id="KW-1185">Reference proteome</keyword>
<reference evidence="1 2" key="1">
    <citation type="submission" date="2024-02" db="EMBL/GenBank/DDBJ databases">
        <title>First draft genome assembly of two strains of Seiridium cardinale.</title>
        <authorList>
            <person name="Emiliani G."/>
            <person name="Scali E."/>
        </authorList>
    </citation>
    <scope>NUCLEOTIDE SEQUENCE [LARGE SCALE GENOMIC DNA]</scope>
    <source>
        <strain evidence="1 2">BM-138-000479</strain>
    </source>
</reference>
<evidence type="ECO:0000313" key="2">
    <source>
        <dbReference type="Proteomes" id="UP001465668"/>
    </source>
</evidence>
<protein>
    <submittedName>
        <fullName evidence="1">Uncharacterized protein</fullName>
    </submittedName>
</protein>